<keyword evidence="4" id="KW-1185">Reference proteome</keyword>
<dbReference type="InterPro" id="IPR029787">
    <property type="entry name" value="Nucleotide_cyclase"/>
</dbReference>
<dbReference type="PROSITE" id="PS50883">
    <property type="entry name" value="EAL"/>
    <property type="match status" value="1"/>
</dbReference>
<dbReference type="AlphaFoldDB" id="A0A919BEH7"/>
<evidence type="ECO:0000259" key="2">
    <source>
        <dbReference type="PROSITE" id="PS50887"/>
    </source>
</evidence>
<dbReference type="PANTHER" id="PTHR33121:SF32">
    <property type="entry name" value="RNASE E SPECIFICITY FACTOR CSRD"/>
    <property type="match status" value="1"/>
</dbReference>
<dbReference type="Gene3D" id="3.30.70.270">
    <property type="match status" value="1"/>
</dbReference>
<organism evidence="3 4">
    <name type="scientific">Thalassotalea marina</name>
    <dbReference type="NCBI Taxonomy" id="1673741"/>
    <lineage>
        <taxon>Bacteria</taxon>
        <taxon>Pseudomonadati</taxon>
        <taxon>Pseudomonadota</taxon>
        <taxon>Gammaproteobacteria</taxon>
        <taxon>Alteromonadales</taxon>
        <taxon>Colwelliaceae</taxon>
        <taxon>Thalassotalea</taxon>
    </lineage>
</organism>
<accession>A0A919BEH7</accession>
<dbReference type="Proteomes" id="UP000623842">
    <property type="component" value="Unassembled WGS sequence"/>
</dbReference>
<dbReference type="SUPFAM" id="SSF141868">
    <property type="entry name" value="EAL domain-like"/>
    <property type="match status" value="1"/>
</dbReference>
<name>A0A919BEH7_9GAMM</name>
<dbReference type="InterPro" id="IPR043128">
    <property type="entry name" value="Rev_trsase/Diguanyl_cyclase"/>
</dbReference>
<evidence type="ECO:0000259" key="1">
    <source>
        <dbReference type="PROSITE" id="PS50883"/>
    </source>
</evidence>
<dbReference type="Gene3D" id="3.20.20.450">
    <property type="entry name" value="EAL domain"/>
    <property type="match status" value="1"/>
</dbReference>
<dbReference type="CDD" id="cd01948">
    <property type="entry name" value="EAL"/>
    <property type="match status" value="1"/>
</dbReference>
<sequence length="500" mass="56601">MFFIIGVINLGAYLVYSKHIQPILAHQLMLENWAYMSSICGSFQPVQSEGIVATTINKLIEDWQSSQNVDFTFDQEIRSQVFIDPATGIGNREFFNNRLEALLKEEDIQGAVFFIQLNETDQIQALYGDLHVKQLLKQVISNISKHTEKISGAYIARRCDYELALIIPGIYFTEAERLAGRLVKAISSIPLPIGIEKECFVHIGVSYFSNDENSYQIKSEADMALRTAQLQGPSQWFMYEPGEVEHVTAKGSLQWRTFLEKAISHNAFVLFFQPVVSTKSHNPLHHEVLAKVRDVDGTLVNARVFIPMAVKCGLIKQIDLILIEQVCRLLSYDKHMRDDCSVNVSIESLLDEKFIPKLLDILAKYHNVASQLIFEITEYHLVNNVGQLATIMNTLNQLGVRLLIDKVGQYISAAEYLKHCPINFIKLHASIVHDIDKSVENQIFVRSIALLCQQQNIAIYALGVERFEQWSTLIKLGVEGGQGHYFTEPVSHVAKAIHLP</sequence>
<dbReference type="InterPro" id="IPR000160">
    <property type="entry name" value="GGDEF_dom"/>
</dbReference>
<feature type="domain" description="GGDEF" evidence="2">
    <location>
        <begin position="108"/>
        <end position="241"/>
    </location>
</feature>
<dbReference type="PROSITE" id="PS50887">
    <property type="entry name" value="GGDEF"/>
    <property type="match status" value="1"/>
</dbReference>
<evidence type="ECO:0008006" key="5">
    <source>
        <dbReference type="Google" id="ProtNLM"/>
    </source>
</evidence>
<evidence type="ECO:0000313" key="3">
    <source>
        <dbReference type="EMBL" id="GHF82725.1"/>
    </source>
</evidence>
<evidence type="ECO:0000313" key="4">
    <source>
        <dbReference type="Proteomes" id="UP000623842"/>
    </source>
</evidence>
<comment type="caution">
    <text evidence="3">The sequence shown here is derived from an EMBL/GenBank/DDBJ whole genome shotgun (WGS) entry which is preliminary data.</text>
</comment>
<dbReference type="GO" id="GO:0071111">
    <property type="term" value="F:cyclic-guanylate-specific phosphodiesterase activity"/>
    <property type="evidence" value="ECO:0007669"/>
    <property type="project" value="InterPro"/>
</dbReference>
<dbReference type="PANTHER" id="PTHR33121">
    <property type="entry name" value="CYCLIC DI-GMP PHOSPHODIESTERASE PDEF"/>
    <property type="match status" value="1"/>
</dbReference>
<reference evidence="3" key="1">
    <citation type="journal article" date="2014" name="Int. J. Syst. Evol. Microbiol.">
        <title>Complete genome sequence of Corynebacterium casei LMG S-19264T (=DSM 44701T), isolated from a smear-ripened cheese.</title>
        <authorList>
            <consortium name="US DOE Joint Genome Institute (JGI-PGF)"/>
            <person name="Walter F."/>
            <person name="Albersmeier A."/>
            <person name="Kalinowski J."/>
            <person name="Ruckert C."/>
        </authorList>
    </citation>
    <scope>NUCLEOTIDE SEQUENCE</scope>
    <source>
        <strain evidence="3">KCTC 42731</strain>
    </source>
</reference>
<proteinExistence type="predicted"/>
<reference evidence="3" key="2">
    <citation type="submission" date="2020-09" db="EMBL/GenBank/DDBJ databases">
        <authorList>
            <person name="Sun Q."/>
            <person name="Kim S."/>
        </authorList>
    </citation>
    <scope>NUCLEOTIDE SEQUENCE</scope>
    <source>
        <strain evidence="3">KCTC 42731</strain>
    </source>
</reference>
<dbReference type="SMART" id="SM00052">
    <property type="entry name" value="EAL"/>
    <property type="match status" value="1"/>
</dbReference>
<dbReference type="SMART" id="SM00267">
    <property type="entry name" value="GGDEF"/>
    <property type="match status" value="1"/>
</dbReference>
<feature type="domain" description="EAL" evidence="1">
    <location>
        <begin position="252"/>
        <end position="500"/>
    </location>
</feature>
<dbReference type="Pfam" id="PF00563">
    <property type="entry name" value="EAL"/>
    <property type="match status" value="1"/>
</dbReference>
<dbReference type="InterPro" id="IPR001633">
    <property type="entry name" value="EAL_dom"/>
</dbReference>
<dbReference type="Pfam" id="PF00990">
    <property type="entry name" value="GGDEF"/>
    <property type="match status" value="1"/>
</dbReference>
<dbReference type="EMBL" id="BNCK01000002">
    <property type="protein sequence ID" value="GHF82725.1"/>
    <property type="molecule type" value="Genomic_DNA"/>
</dbReference>
<gene>
    <name evidence="3" type="ORF">GCM10017161_07440</name>
</gene>
<dbReference type="InterPro" id="IPR035919">
    <property type="entry name" value="EAL_sf"/>
</dbReference>
<protein>
    <recommendedName>
        <fullName evidence="5">GGDEF domain-containing protein</fullName>
    </recommendedName>
</protein>
<dbReference type="InterPro" id="IPR050706">
    <property type="entry name" value="Cyclic-di-GMP_PDE-like"/>
</dbReference>
<dbReference type="SUPFAM" id="SSF55073">
    <property type="entry name" value="Nucleotide cyclase"/>
    <property type="match status" value="1"/>
</dbReference>